<dbReference type="GO" id="GO:0005524">
    <property type="term" value="F:ATP binding"/>
    <property type="evidence" value="ECO:0007669"/>
    <property type="project" value="UniProtKB-KW"/>
</dbReference>
<dbReference type="SUPFAM" id="SSF52402">
    <property type="entry name" value="Adenine nucleotide alpha hydrolases-like"/>
    <property type="match status" value="2"/>
</dbReference>
<dbReference type="PRINTS" id="PR01438">
    <property type="entry name" value="UNVRSLSTRESS"/>
</dbReference>
<comment type="similarity">
    <text evidence="1">Belongs to the universal stress protein A family.</text>
</comment>
<dbReference type="Pfam" id="PF00582">
    <property type="entry name" value="Usp"/>
    <property type="match status" value="2"/>
</dbReference>
<protein>
    <submittedName>
        <fullName evidence="5">Nucleotide-binding universal stress UspA family protein</fullName>
    </submittedName>
</protein>
<evidence type="ECO:0000313" key="5">
    <source>
        <dbReference type="EMBL" id="NYI84032.1"/>
    </source>
</evidence>
<dbReference type="EMBL" id="JACCFJ010000001">
    <property type="protein sequence ID" value="NYI84032.1"/>
    <property type="molecule type" value="Genomic_DNA"/>
</dbReference>
<proteinExistence type="inferred from homology"/>
<dbReference type="InterPro" id="IPR006016">
    <property type="entry name" value="UspA"/>
</dbReference>
<dbReference type="AlphaFoldDB" id="A0A853AHG1"/>
<accession>A0A853AHG1</accession>
<evidence type="ECO:0000313" key="6">
    <source>
        <dbReference type="Proteomes" id="UP000587002"/>
    </source>
</evidence>
<evidence type="ECO:0000256" key="1">
    <source>
        <dbReference type="ARBA" id="ARBA00008791"/>
    </source>
</evidence>
<evidence type="ECO:0000256" key="3">
    <source>
        <dbReference type="ARBA" id="ARBA00022840"/>
    </source>
</evidence>
<organism evidence="5 6">
    <name type="scientific">Saccharopolyspora hordei</name>
    <dbReference type="NCBI Taxonomy" id="1838"/>
    <lineage>
        <taxon>Bacteria</taxon>
        <taxon>Bacillati</taxon>
        <taxon>Actinomycetota</taxon>
        <taxon>Actinomycetes</taxon>
        <taxon>Pseudonocardiales</taxon>
        <taxon>Pseudonocardiaceae</taxon>
        <taxon>Saccharopolyspora</taxon>
    </lineage>
</organism>
<dbReference type="PANTHER" id="PTHR46268:SF27">
    <property type="entry name" value="UNIVERSAL STRESS PROTEIN RV2623"/>
    <property type="match status" value="1"/>
</dbReference>
<dbReference type="InterPro" id="IPR014729">
    <property type="entry name" value="Rossmann-like_a/b/a_fold"/>
</dbReference>
<dbReference type="InterPro" id="IPR006015">
    <property type="entry name" value="Universal_stress_UspA"/>
</dbReference>
<keyword evidence="3" id="KW-0067">ATP-binding</keyword>
<comment type="caution">
    <text evidence="5">The sequence shown here is derived from an EMBL/GenBank/DDBJ whole genome shotgun (WGS) entry which is preliminary data.</text>
</comment>
<feature type="domain" description="UspA" evidence="4">
    <location>
        <begin position="158"/>
        <end position="294"/>
    </location>
</feature>
<dbReference type="RefSeq" id="WP_179720919.1">
    <property type="nucleotide sequence ID" value="NZ_BAABFH010000001.1"/>
</dbReference>
<feature type="domain" description="UspA" evidence="4">
    <location>
        <begin position="7"/>
        <end position="147"/>
    </location>
</feature>
<name>A0A853AHG1_9PSEU</name>
<gene>
    <name evidence="5" type="ORF">HNR68_002662</name>
</gene>
<evidence type="ECO:0000259" key="4">
    <source>
        <dbReference type="Pfam" id="PF00582"/>
    </source>
</evidence>
<keyword evidence="6" id="KW-1185">Reference proteome</keyword>
<evidence type="ECO:0000256" key="2">
    <source>
        <dbReference type="ARBA" id="ARBA00022741"/>
    </source>
</evidence>
<keyword evidence="2" id="KW-0547">Nucleotide-binding</keyword>
<reference evidence="5 6" key="1">
    <citation type="submission" date="2020-07" db="EMBL/GenBank/DDBJ databases">
        <title>Sequencing the genomes of 1000 actinobacteria strains.</title>
        <authorList>
            <person name="Klenk H.-P."/>
        </authorList>
    </citation>
    <scope>NUCLEOTIDE SEQUENCE [LARGE SCALE GENOMIC DNA]</scope>
    <source>
        <strain evidence="5 6">DSM 44065</strain>
    </source>
</reference>
<dbReference type="Proteomes" id="UP000587002">
    <property type="component" value="Unassembled WGS sequence"/>
</dbReference>
<sequence>MTAARTRPVVVGIDGSSAALAATRWAAAEAQRRGTRLRVVFANVFALVYIPDLPTVPLPESSARAMERQGEQWLRRAHEEATAVAPDLEVVTYSHKAGALATLVEESRRAQLAVVGSSGLGAFTGLFVGSVAVGLCAQGHCPVAVVRPLPTDDPGAPVVVGVDDAPSTERVLEIAFEEAWMRGVALEAVHAWHLIGTTGAWRSFHRSGQGAAVQDEEERVLAETIAVWSEKYPAVEVRRIVVQDKPARALLDRAQHAQLVVVGSRGRGPATGLLLGSTSQQLVHRAPCPLIVAR</sequence>
<dbReference type="PANTHER" id="PTHR46268">
    <property type="entry name" value="STRESS RESPONSE PROTEIN NHAX"/>
    <property type="match status" value="1"/>
</dbReference>
<dbReference type="Gene3D" id="3.40.50.620">
    <property type="entry name" value="HUPs"/>
    <property type="match status" value="2"/>
</dbReference>